<proteinExistence type="predicted"/>
<organism evidence="1 2">
    <name type="scientific">Phaeocystidibacter marisrubri</name>
    <dbReference type="NCBI Taxonomy" id="1577780"/>
    <lineage>
        <taxon>Bacteria</taxon>
        <taxon>Pseudomonadati</taxon>
        <taxon>Bacteroidota</taxon>
        <taxon>Flavobacteriia</taxon>
        <taxon>Flavobacteriales</taxon>
        <taxon>Phaeocystidibacteraceae</taxon>
        <taxon>Phaeocystidibacter</taxon>
    </lineage>
</organism>
<sequence>MKKVNHFHFHMDNYSVPVNKAEKELLALVEAYNGTLLIGLKAKKEFKTFLEMSLKQINRSHPRCKDLTITHRKYKIGRRQQELSQSRVYSAEFIPIHKIYPSPQLSIDGSVTLGIEATELQEQE</sequence>
<keyword evidence="2" id="KW-1185">Reference proteome</keyword>
<dbReference type="AlphaFoldDB" id="A0A6L3ZI17"/>
<accession>A0A6L3ZI17</accession>
<evidence type="ECO:0000313" key="2">
    <source>
        <dbReference type="Proteomes" id="UP000484164"/>
    </source>
</evidence>
<gene>
    <name evidence="1" type="ORF">F8C82_00020</name>
</gene>
<evidence type="ECO:0000313" key="1">
    <source>
        <dbReference type="EMBL" id="KAB2816820.1"/>
    </source>
</evidence>
<protein>
    <submittedName>
        <fullName evidence="1">Uncharacterized protein</fullName>
    </submittedName>
</protein>
<comment type="caution">
    <text evidence="1">The sequence shown here is derived from an EMBL/GenBank/DDBJ whole genome shotgun (WGS) entry which is preliminary data.</text>
</comment>
<dbReference type="EMBL" id="WBVQ01000001">
    <property type="protein sequence ID" value="KAB2816820.1"/>
    <property type="molecule type" value="Genomic_DNA"/>
</dbReference>
<name>A0A6L3ZI17_9FLAO</name>
<reference evidence="1 2" key="1">
    <citation type="submission" date="2019-10" db="EMBL/GenBank/DDBJ databases">
        <title>Genome sequence of Phaeocystidibacter marisrubri JCM30614 (type strain).</title>
        <authorList>
            <person name="Bowman J.P."/>
        </authorList>
    </citation>
    <scope>NUCLEOTIDE SEQUENCE [LARGE SCALE GENOMIC DNA]</scope>
    <source>
        <strain evidence="1 2">JCM 30614</strain>
    </source>
</reference>
<dbReference type="RefSeq" id="WP_151691392.1">
    <property type="nucleotide sequence ID" value="NZ_BMGX01000002.1"/>
</dbReference>
<dbReference type="Proteomes" id="UP000484164">
    <property type="component" value="Unassembled WGS sequence"/>
</dbReference>